<dbReference type="GeneID" id="6082764"/>
<proteinExistence type="predicted"/>
<accession>B0DTB4</accession>
<dbReference type="PROSITE" id="PS50011">
    <property type="entry name" value="PROTEIN_KINASE_DOM"/>
    <property type="match status" value="1"/>
</dbReference>
<dbReference type="InParanoid" id="B0DTB4"/>
<dbReference type="AlphaFoldDB" id="B0DTB4"/>
<dbReference type="EMBL" id="DS547132">
    <property type="protein sequence ID" value="EDR02191.1"/>
    <property type="molecule type" value="Genomic_DNA"/>
</dbReference>
<protein>
    <submittedName>
        <fullName evidence="2">Predicted protein</fullName>
    </submittedName>
</protein>
<reference evidence="2 3" key="1">
    <citation type="journal article" date="2008" name="Nature">
        <title>The genome of Laccaria bicolor provides insights into mycorrhizal symbiosis.</title>
        <authorList>
            <person name="Martin F."/>
            <person name="Aerts A."/>
            <person name="Ahren D."/>
            <person name="Brun A."/>
            <person name="Danchin E.G.J."/>
            <person name="Duchaussoy F."/>
            <person name="Gibon J."/>
            <person name="Kohler A."/>
            <person name="Lindquist E."/>
            <person name="Pereda V."/>
            <person name="Salamov A."/>
            <person name="Shapiro H.J."/>
            <person name="Wuyts J."/>
            <person name="Blaudez D."/>
            <person name="Buee M."/>
            <person name="Brokstein P."/>
            <person name="Canbaeck B."/>
            <person name="Cohen D."/>
            <person name="Courty P.E."/>
            <person name="Coutinho P.M."/>
            <person name="Delaruelle C."/>
            <person name="Detter J.C."/>
            <person name="Deveau A."/>
            <person name="DiFazio S."/>
            <person name="Duplessis S."/>
            <person name="Fraissinet-Tachet L."/>
            <person name="Lucic E."/>
            <person name="Frey-Klett P."/>
            <person name="Fourrey C."/>
            <person name="Feussner I."/>
            <person name="Gay G."/>
            <person name="Grimwood J."/>
            <person name="Hoegger P.J."/>
            <person name="Jain P."/>
            <person name="Kilaru S."/>
            <person name="Labbe J."/>
            <person name="Lin Y.C."/>
            <person name="Legue V."/>
            <person name="Le Tacon F."/>
            <person name="Marmeisse R."/>
            <person name="Melayah D."/>
            <person name="Montanini B."/>
            <person name="Muratet M."/>
            <person name="Nehls U."/>
            <person name="Niculita-Hirzel H."/>
            <person name="Oudot-Le Secq M.P."/>
            <person name="Peter M."/>
            <person name="Quesneville H."/>
            <person name="Rajashekar B."/>
            <person name="Reich M."/>
            <person name="Rouhier N."/>
            <person name="Schmutz J."/>
            <person name="Yin T."/>
            <person name="Chalot M."/>
            <person name="Henrissat B."/>
            <person name="Kuees U."/>
            <person name="Lucas S."/>
            <person name="Van de Peer Y."/>
            <person name="Podila G.K."/>
            <person name="Polle A."/>
            <person name="Pukkila P.J."/>
            <person name="Richardson P.M."/>
            <person name="Rouze P."/>
            <person name="Sanders I.R."/>
            <person name="Stajich J.E."/>
            <person name="Tunlid A."/>
            <person name="Tuskan G."/>
            <person name="Grigoriev I.V."/>
        </authorList>
    </citation>
    <scope>NUCLEOTIDE SEQUENCE [LARGE SCALE GENOMIC DNA]</scope>
    <source>
        <strain evidence="3">S238N-H82 / ATCC MYA-4686</strain>
    </source>
</reference>
<sequence length="176" mass="19259">MAPNGIDVQDMQRLDGHIEITAKYPIACGGYADIYPGIWHGGLAFLGPGVWTGDSAVSGRNVAVGTVDIYIVPLPHSRTLPSNKVAIKVFRDAHNKANTPEAQWKYLKLLNKEYRVWALLRHPNVLPLFGLIDDPAIPSTGIVAPRCTFGDLRAFFSDPARASVNRLPIVRVTFTA</sequence>
<dbReference type="GO" id="GO:0004672">
    <property type="term" value="F:protein kinase activity"/>
    <property type="evidence" value="ECO:0007669"/>
    <property type="project" value="InterPro"/>
</dbReference>
<organism evidence="3">
    <name type="scientific">Laccaria bicolor (strain S238N-H82 / ATCC MYA-4686)</name>
    <name type="common">Bicoloured deceiver</name>
    <name type="synonym">Laccaria laccata var. bicolor</name>
    <dbReference type="NCBI Taxonomy" id="486041"/>
    <lineage>
        <taxon>Eukaryota</taxon>
        <taxon>Fungi</taxon>
        <taxon>Dikarya</taxon>
        <taxon>Basidiomycota</taxon>
        <taxon>Agaricomycotina</taxon>
        <taxon>Agaricomycetes</taxon>
        <taxon>Agaricomycetidae</taxon>
        <taxon>Agaricales</taxon>
        <taxon>Agaricineae</taxon>
        <taxon>Hydnangiaceae</taxon>
        <taxon>Laccaria</taxon>
    </lineage>
</organism>
<dbReference type="InterPro" id="IPR011009">
    <property type="entry name" value="Kinase-like_dom_sf"/>
</dbReference>
<dbReference type="HOGENOM" id="CLU_1525417_0_0_1"/>
<name>B0DTB4_LACBS</name>
<dbReference type="GO" id="GO:0005524">
    <property type="term" value="F:ATP binding"/>
    <property type="evidence" value="ECO:0007669"/>
    <property type="project" value="InterPro"/>
</dbReference>
<dbReference type="RefSeq" id="XP_001887136.1">
    <property type="nucleotide sequence ID" value="XM_001887101.1"/>
</dbReference>
<dbReference type="SUPFAM" id="SSF56112">
    <property type="entry name" value="Protein kinase-like (PK-like)"/>
    <property type="match status" value="1"/>
</dbReference>
<dbReference type="Proteomes" id="UP000001194">
    <property type="component" value="Unassembled WGS sequence"/>
</dbReference>
<dbReference type="KEGG" id="lbc:LACBIDRAFT_309899"/>
<evidence type="ECO:0000259" key="1">
    <source>
        <dbReference type="PROSITE" id="PS50011"/>
    </source>
</evidence>
<dbReference type="Gene3D" id="3.30.200.20">
    <property type="entry name" value="Phosphorylase Kinase, domain 1"/>
    <property type="match status" value="1"/>
</dbReference>
<dbReference type="OrthoDB" id="5966500at2759"/>
<dbReference type="InterPro" id="IPR000719">
    <property type="entry name" value="Prot_kinase_dom"/>
</dbReference>
<keyword evidence="3" id="KW-1185">Reference proteome</keyword>
<feature type="domain" description="Protein kinase" evidence="1">
    <location>
        <begin position="20"/>
        <end position="176"/>
    </location>
</feature>
<gene>
    <name evidence="2" type="ORF">LACBIDRAFT_309899</name>
</gene>
<evidence type="ECO:0000313" key="3">
    <source>
        <dbReference type="Proteomes" id="UP000001194"/>
    </source>
</evidence>
<evidence type="ECO:0000313" key="2">
    <source>
        <dbReference type="EMBL" id="EDR02191.1"/>
    </source>
</evidence>